<evidence type="ECO:0000313" key="2">
    <source>
        <dbReference type="EMBL" id="MBB5660005.1"/>
    </source>
</evidence>
<sequence length="166" mass="18609">MHVKPDPSPSKPFWETKTLEQMSPEEWEALCDGCGLCCLVRFEDEDTGEVVPTKVHCKLFDPTTCACSNYLERERHVPDCIKLTPGNVSQLGWMPGSCAYRRLAEGRGLAEWHPLVSGDPETVHTAGVSIRGQTISELALHEPEDALAYEAPEWMVERGTGTRRRR</sequence>
<dbReference type="Proteomes" id="UP000548978">
    <property type="component" value="Unassembled WGS sequence"/>
</dbReference>
<keyword evidence="3" id="KW-1185">Reference proteome</keyword>
<protein>
    <recommendedName>
        <fullName evidence="1">UPF0260 protein FHS65_000723</fullName>
    </recommendedName>
</protein>
<gene>
    <name evidence="2" type="ORF">FHS65_000723</name>
</gene>
<dbReference type="NCBIfam" id="NF003501">
    <property type="entry name" value="PRK05170.1-5"/>
    <property type="match status" value="1"/>
</dbReference>
<dbReference type="InterPro" id="IPR008228">
    <property type="entry name" value="UCP006173"/>
</dbReference>
<dbReference type="Pfam" id="PF03692">
    <property type="entry name" value="CxxCxxCC"/>
    <property type="match status" value="1"/>
</dbReference>
<comment type="similarity">
    <text evidence="1">Belongs to the UPF0260 family.</text>
</comment>
<organism evidence="2 3">
    <name type="scientific">Brevundimonas halotolerans</name>
    <dbReference type="NCBI Taxonomy" id="69670"/>
    <lineage>
        <taxon>Bacteria</taxon>
        <taxon>Pseudomonadati</taxon>
        <taxon>Pseudomonadota</taxon>
        <taxon>Alphaproteobacteria</taxon>
        <taxon>Caulobacterales</taxon>
        <taxon>Caulobacteraceae</taxon>
        <taxon>Brevundimonas</taxon>
    </lineage>
</organism>
<dbReference type="PANTHER" id="PTHR37421:SF1">
    <property type="entry name" value="UPF0260 PROTEIN YCGN"/>
    <property type="match status" value="1"/>
</dbReference>
<dbReference type="InterPro" id="IPR005358">
    <property type="entry name" value="Puta_zinc/iron-chelating_dom"/>
</dbReference>
<dbReference type="EMBL" id="JACIJB010000001">
    <property type="protein sequence ID" value="MBB5660005.1"/>
    <property type="molecule type" value="Genomic_DNA"/>
</dbReference>
<dbReference type="NCBIfam" id="NF003507">
    <property type="entry name" value="PRK05170.2-5"/>
    <property type="match status" value="1"/>
</dbReference>
<comment type="caution">
    <text evidence="2">The sequence shown here is derived from an EMBL/GenBank/DDBJ whole genome shotgun (WGS) entry which is preliminary data.</text>
</comment>
<accession>A0A7W9A2N8</accession>
<dbReference type="PIRSF" id="PIRSF006173">
    <property type="entry name" value="UCP006173"/>
    <property type="match status" value="1"/>
</dbReference>
<evidence type="ECO:0000256" key="1">
    <source>
        <dbReference type="HAMAP-Rule" id="MF_00676"/>
    </source>
</evidence>
<dbReference type="RefSeq" id="WP_277424041.1">
    <property type="nucleotide sequence ID" value="NZ_JACIJB010000001.1"/>
</dbReference>
<dbReference type="AlphaFoldDB" id="A0A7W9A2N8"/>
<name>A0A7W9A2N8_9CAUL</name>
<dbReference type="HAMAP" id="MF_00676">
    <property type="entry name" value="UPF0260"/>
    <property type="match status" value="1"/>
</dbReference>
<proteinExistence type="inferred from homology"/>
<reference evidence="2 3" key="1">
    <citation type="submission" date="2020-08" db="EMBL/GenBank/DDBJ databases">
        <title>Genomic Encyclopedia of Type Strains, Phase IV (KMG-IV): sequencing the most valuable type-strain genomes for metagenomic binning, comparative biology and taxonomic classification.</title>
        <authorList>
            <person name="Goeker M."/>
        </authorList>
    </citation>
    <scope>NUCLEOTIDE SEQUENCE [LARGE SCALE GENOMIC DNA]</scope>
    <source>
        <strain evidence="2 3">DSM 24448</strain>
    </source>
</reference>
<dbReference type="PANTHER" id="PTHR37421">
    <property type="entry name" value="UPF0260 PROTEIN YCGN"/>
    <property type="match status" value="1"/>
</dbReference>
<evidence type="ECO:0000313" key="3">
    <source>
        <dbReference type="Proteomes" id="UP000548978"/>
    </source>
</evidence>